<proteinExistence type="predicted"/>
<name>A0AAV5K2Y2_9ROSI</name>
<evidence type="ECO:0000313" key="2">
    <source>
        <dbReference type="EMBL" id="GKV19251.1"/>
    </source>
</evidence>
<gene>
    <name evidence="2" type="ORF">SLEP1_g29538</name>
</gene>
<feature type="signal peptide" evidence="1">
    <location>
        <begin position="1"/>
        <end position="15"/>
    </location>
</feature>
<keyword evidence="3" id="KW-1185">Reference proteome</keyword>
<organism evidence="2 3">
    <name type="scientific">Rubroshorea leprosula</name>
    <dbReference type="NCBI Taxonomy" id="152421"/>
    <lineage>
        <taxon>Eukaryota</taxon>
        <taxon>Viridiplantae</taxon>
        <taxon>Streptophyta</taxon>
        <taxon>Embryophyta</taxon>
        <taxon>Tracheophyta</taxon>
        <taxon>Spermatophyta</taxon>
        <taxon>Magnoliopsida</taxon>
        <taxon>eudicotyledons</taxon>
        <taxon>Gunneridae</taxon>
        <taxon>Pentapetalae</taxon>
        <taxon>rosids</taxon>
        <taxon>malvids</taxon>
        <taxon>Malvales</taxon>
        <taxon>Dipterocarpaceae</taxon>
        <taxon>Rubroshorea</taxon>
    </lineage>
</organism>
<evidence type="ECO:0000313" key="3">
    <source>
        <dbReference type="Proteomes" id="UP001054252"/>
    </source>
</evidence>
<feature type="chain" id="PRO_5044022828" evidence="1">
    <location>
        <begin position="16"/>
        <end position="45"/>
    </location>
</feature>
<accession>A0AAV5K2Y2</accession>
<sequence length="45" mass="5259">MMFILLLLIKILPLAVPPFLVHDLTIQWVPLCCFGKLWFLCRTNS</sequence>
<protein>
    <submittedName>
        <fullName evidence="2">Uncharacterized protein</fullName>
    </submittedName>
</protein>
<keyword evidence="1" id="KW-0732">Signal</keyword>
<reference evidence="2 3" key="1">
    <citation type="journal article" date="2021" name="Commun. Biol.">
        <title>The genome of Shorea leprosula (Dipterocarpaceae) highlights the ecological relevance of drought in aseasonal tropical rainforests.</title>
        <authorList>
            <person name="Ng K.K.S."/>
            <person name="Kobayashi M.J."/>
            <person name="Fawcett J.A."/>
            <person name="Hatakeyama M."/>
            <person name="Paape T."/>
            <person name="Ng C.H."/>
            <person name="Ang C.C."/>
            <person name="Tnah L.H."/>
            <person name="Lee C.T."/>
            <person name="Nishiyama T."/>
            <person name="Sese J."/>
            <person name="O'Brien M.J."/>
            <person name="Copetti D."/>
            <person name="Mohd Noor M.I."/>
            <person name="Ong R.C."/>
            <person name="Putra M."/>
            <person name="Sireger I.Z."/>
            <person name="Indrioko S."/>
            <person name="Kosugi Y."/>
            <person name="Izuno A."/>
            <person name="Isagi Y."/>
            <person name="Lee S.L."/>
            <person name="Shimizu K.K."/>
        </authorList>
    </citation>
    <scope>NUCLEOTIDE SEQUENCE [LARGE SCALE GENOMIC DNA]</scope>
    <source>
        <strain evidence="2">214</strain>
    </source>
</reference>
<comment type="caution">
    <text evidence="2">The sequence shown here is derived from an EMBL/GenBank/DDBJ whole genome shotgun (WGS) entry which is preliminary data.</text>
</comment>
<dbReference type="Proteomes" id="UP001054252">
    <property type="component" value="Unassembled WGS sequence"/>
</dbReference>
<dbReference type="AlphaFoldDB" id="A0AAV5K2Y2"/>
<dbReference type="EMBL" id="BPVZ01000052">
    <property type="protein sequence ID" value="GKV19251.1"/>
    <property type="molecule type" value="Genomic_DNA"/>
</dbReference>
<evidence type="ECO:0000256" key="1">
    <source>
        <dbReference type="SAM" id="SignalP"/>
    </source>
</evidence>